<evidence type="ECO:0000313" key="1">
    <source>
        <dbReference type="EMBL" id="KAI5327552.1"/>
    </source>
</evidence>
<name>A0AAD4VNT9_PRUDU</name>
<dbReference type="EMBL" id="JAJFAZ020000005">
    <property type="protein sequence ID" value="KAI5327552.1"/>
    <property type="molecule type" value="Genomic_DNA"/>
</dbReference>
<dbReference type="PANTHER" id="PTHR33144">
    <property type="entry name" value="OS10G0409366 PROTEIN-RELATED"/>
    <property type="match status" value="1"/>
</dbReference>
<proteinExistence type="predicted"/>
<gene>
    <name evidence="1" type="ORF">L3X38_026948</name>
</gene>
<keyword evidence="2" id="KW-1185">Reference proteome</keyword>
<accession>A0AAD4VNT9</accession>
<dbReference type="AlphaFoldDB" id="A0AAD4VNT9"/>
<organism evidence="1 2">
    <name type="scientific">Prunus dulcis</name>
    <name type="common">Almond</name>
    <name type="synonym">Amygdalus dulcis</name>
    <dbReference type="NCBI Taxonomy" id="3755"/>
    <lineage>
        <taxon>Eukaryota</taxon>
        <taxon>Viridiplantae</taxon>
        <taxon>Streptophyta</taxon>
        <taxon>Embryophyta</taxon>
        <taxon>Tracheophyta</taxon>
        <taxon>Spermatophyta</taxon>
        <taxon>Magnoliopsida</taxon>
        <taxon>eudicotyledons</taxon>
        <taxon>Gunneridae</taxon>
        <taxon>Pentapetalae</taxon>
        <taxon>rosids</taxon>
        <taxon>fabids</taxon>
        <taxon>Rosales</taxon>
        <taxon>Rosaceae</taxon>
        <taxon>Amygdaloideae</taxon>
        <taxon>Amygdaleae</taxon>
        <taxon>Prunus</taxon>
    </lineage>
</organism>
<evidence type="ECO:0000313" key="2">
    <source>
        <dbReference type="Proteomes" id="UP001054821"/>
    </source>
</evidence>
<protein>
    <submittedName>
        <fullName evidence="1">Uncharacterized protein</fullName>
    </submittedName>
</protein>
<comment type="caution">
    <text evidence="1">The sequence shown here is derived from an EMBL/GenBank/DDBJ whole genome shotgun (WGS) entry which is preliminary data.</text>
</comment>
<dbReference type="PANTHER" id="PTHR33144:SF25">
    <property type="entry name" value="DUF4216 DOMAIN-CONTAINING PROTEIN"/>
    <property type="match status" value="1"/>
</dbReference>
<dbReference type="Pfam" id="PF03004">
    <property type="entry name" value="Transposase_24"/>
    <property type="match status" value="1"/>
</dbReference>
<reference evidence="1 2" key="1">
    <citation type="journal article" date="2022" name="G3 (Bethesda)">
        <title>Whole-genome sequence and methylome profiling of the almond [Prunus dulcis (Mill.) D.A. Webb] cultivar 'Nonpareil'.</title>
        <authorList>
            <person name="D'Amico-Willman K.M."/>
            <person name="Ouma W.Z."/>
            <person name="Meulia T."/>
            <person name="Sideli G.M."/>
            <person name="Gradziel T.M."/>
            <person name="Fresnedo-Ramirez J."/>
        </authorList>
    </citation>
    <scope>NUCLEOTIDE SEQUENCE [LARGE SCALE GENOMIC DNA]</scope>
    <source>
        <strain evidence="1">Clone GOH B32 T37-40</strain>
    </source>
</reference>
<dbReference type="Proteomes" id="UP001054821">
    <property type="component" value="Chromosome 5"/>
</dbReference>
<sequence>MLGLRLVLRQSLILEVLILRNDLEALGEDDWNYLVQLWQKDEWKKSSAENKENRKKLKITHCAGTKVFSRIKYENRNSETGEEPSRIDLFQLTRFSTKNLAAFDCVG</sequence>
<dbReference type="InterPro" id="IPR004252">
    <property type="entry name" value="Probable_transposase_24"/>
</dbReference>